<sequence length="158" mass="17671">MAIATTTTTTTSCCFNLPSSPSFTPPPNSSSTKPNQISWYGKVGSWRKQCFVGITTCMIIGSEMMPLMGTEFCAIADNYMEEQIVVVDESKKKNVVKWSDTRSCPAWKMNSLEIIVPENLPRPSSHRRSESITFSKINPNNPITIRLKVSKFTNCFSM</sequence>
<name>A0A2G5FBS5_AQUCA</name>
<dbReference type="InterPro" id="IPR053350">
    <property type="entry name" value="CV_Inducer"/>
</dbReference>
<dbReference type="PANTHER" id="PTHR37210">
    <property type="entry name" value="EXPRESSED PROTEIN"/>
    <property type="match status" value="1"/>
</dbReference>
<organism evidence="1 2">
    <name type="scientific">Aquilegia coerulea</name>
    <name type="common">Rocky mountain columbine</name>
    <dbReference type="NCBI Taxonomy" id="218851"/>
    <lineage>
        <taxon>Eukaryota</taxon>
        <taxon>Viridiplantae</taxon>
        <taxon>Streptophyta</taxon>
        <taxon>Embryophyta</taxon>
        <taxon>Tracheophyta</taxon>
        <taxon>Spermatophyta</taxon>
        <taxon>Magnoliopsida</taxon>
        <taxon>Ranunculales</taxon>
        <taxon>Ranunculaceae</taxon>
        <taxon>Thalictroideae</taxon>
        <taxon>Aquilegia</taxon>
    </lineage>
</organism>
<evidence type="ECO:0000313" key="2">
    <source>
        <dbReference type="Proteomes" id="UP000230069"/>
    </source>
</evidence>
<dbReference type="InParanoid" id="A0A2G5FBS5"/>
<proteinExistence type="predicted"/>
<dbReference type="FunCoup" id="A0A2G5FBS5">
    <property type="interactions" value="51"/>
</dbReference>
<protein>
    <submittedName>
        <fullName evidence="1">Uncharacterized protein</fullName>
    </submittedName>
</protein>
<dbReference type="AlphaFoldDB" id="A0A2G5FBS5"/>
<dbReference type="PANTHER" id="PTHR37210:SF2">
    <property type="entry name" value="PROTEIN CHLOROPLAST VESICULATION"/>
    <property type="match status" value="1"/>
</dbReference>
<accession>A0A2G5FBS5</accession>
<dbReference type="STRING" id="218851.A0A2G5FBS5"/>
<dbReference type="OrthoDB" id="1892100at2759"/>
<dbReference type="EMBL" id="KZ305018">
    <property type="protein sequence ID" value="PIA65356.1"/>
    <property type="molecule type" value="Genomic_DNA"/>
</dbReference>
<reference evidence="1 2" key="1">
    <citation type="submission" date="2017-09" db="EMBL/GenBank/DDBJ databases">
        <title>WGS assembly of Aquilegia coerulea Goldsmith.</title>
        <authorList>
            <person name="Hodges S."/>
            <person name="Kramer E."/>
            <person name="Nordborg M."/>
            <person name="Tomkins J."/>
            <person name="Borevitz J."/>
            <person name="Derieg N."/>
            <person name="Yan J."/>
            <person name="Mihaltcheva S."/>
            <person name="Hayes R.D."/>
            <person name="Rokhsar D."/>
        </authorList>
    </citation>
    <scope>NUCLEOTIDE SEQUENCE [LARGE SCALE GENOMIC DNA]</scope>
    <source>
        <strain evidence="2">cv. Goldsmith</strain>
    </source>
</reference>
<gene>
    <name evidence="1" type="ORF">AQUCO_00100671v1</name>
</gene>
<dbReference type="Proteomes" id="UP000230069">
    <property type="component" value="Unassembled WGS sequence"/>
</dbReference>
<evidence type="ECO:0000313" key="1">
    <source>
        <dbReference type="EMBL" id="PIA65356.1"/>
    </source>
</evidence>
<keyword evidence="2" id="KW-1185">Reference proteome</keyword>